<proteinExistence type="predicted"/>
<sequence length="518" mass="55531">MMRPLPCAGFFDPAYYQSQLSAPVPDALAHFRAEGDRLGLDPSPYFSTRFYKQQHPDWATRGKPTALDDYLAQDVGPVWLRPHPMIDPDFYLQRYPDVAASGMSPGGHFARHGDAEGRSPSGEFDAVFYRRCYLRLEETGAFAHFMGGGKAAGHLPKPAPRSAVQSAKAMADTALALNNPILLAAHDAQEAGVPLLLLDLARDLAKRGFSPIFVLQDGGPLVTPLRRIGTVFVLAEGWHAAGLCSGVPAGVPVIVSSAVAAPMAEASARAGLRTLLLVHEMRGYLEAQGLIPALVDAQRAGARLIASFPRMAEALEQDLGPLPVVRPGVVLPVTPLDEFRLRRRSRLGRHMFIGAGHADRRKGFDLFLAAAHEIATQLPQARFVWLGALDPWARQLAGQAQASGLPLTLPGFVAQPLGWYGAASVYLLTSREDAGPTTLIHAAATGTPFVGYAADIGLQGIADPLGRFVASGDQPGFVAAALDFARSDTPRARHNRRALLRPHLGLARYCDELLSALA</sequence>
<dbReference type="Pfam" id="PF13692">
    <property type="entry name" value="Glyco_trans_1_4"/>
    <property type="match status" value="1"/>
</dbReference>
<dbReference type="RefSeq" id="WP_164608867.1">
    <property type="nucleotide sequence ID" value="NZ_JAAIKE010000001.1"/>
</dbReference>
<dbReference type="Gene3D" id="3.40.50.2000">
    <property type="entry name" value="Glycogen Phosphorylase B"/>
    <property type="match status" value="1"/>
</dbReference>
<evidence type="ECO:0000313" key="4">
    <source>
        <dbReference type="Proteomes" id="UP000481421"/>
    </source>
</evidence>
<name>A0A6B3RI93_9RHOB</name>
<dbReference type="PANTHER" id="PTHR12526">
    <property type="entry name" value="GLYCOSYLTRANSFERASE"/>
    <property type="match status" value="1"/>
</dbReference>
<keyword evidence="2 3" id="KW-0808">Transferase</keyword>
<dbReference type="SUPFAM" id="SSF53756">
    <property type="entry name" value="UDP-Glycosyltransferase/glycogen phosphorylase"/>
    <property type="match status" value="1"/>
</dbReference>
<accession>A0A6B3RI93</accession>
<dbReference type="PANTHER" id="PTHR12526:SF510">
    <property type="entry name" value="D-INOSITOL 3-PHOSPHATE GLYCOSYLTRANSFERASE"/>
    <property type="match status" value="1"/>
</dbReference>
<dbReference type="AlphaFoldDB" id="A0A6B3RI93"/>
<evidence type="ECO:0000256" key="1">
    <source>
        <dbReference type="ARBA" id="ARBA00022676"/>
    </source>
</evidence>
<dbReference type="Proteomes" id="UP000481421">
    <property type="component" value="Unassembled WGS sequence"/>
</dbReference>
<dbReference type="EMBL" id="JAAIKE010000001">
    <property type="protein sequence ID" value="NEX44813.1"/>
    <property type="molecule type" value="Genomic_DNA"/>
</dbReference>
<dbReference type="GO" id="GO:0016757">
    <property type="term" value="F:glycosyltransferase activity"/>
    <property type="evidence" value="ECO:0007669"/>
    <property type="project" value="UniProtKB-KW"/>
</dbReference>
<evidence type="ECO:0000256" key="2">
    <source>
        <dbReference type="ARBA" id="ARBA00022679"/>
    </source>
</evidence>
<comment type="caution">
    <text evidence="3">The sequence shown here is derived from an EMBL/GenBank/DDBJ whole genome shotgun (WGS) entry which is preliminary data.</text>
</comment>
<protein>
    <submittedName>
        <fullName evidence="3">Glycosyltransferase</fullName>
    </submittedName>
</protein>
<organism evidence="3 4">
    <name type="scientific">Pseudotabrizicola algicola</name>
    <dbReference type="NCBI Taxonomy" id="2709381"/>
    <lineage>
        <taxon>Bacteria</taxon>
        <taxon>Pseudomonadati</taxon>
        <taxon>Pseudomonadota</taxon>
        <taxon>Alphaproteobacteria</taxon>
        <taxon>Rhodobacterales</taxon>
        <taxon>Paracoccaceae</taxon>
        <taxon>Pseudotabrizicola</taxon>
    </lineage>
</organism>
<reference evidence="3 4" key="1">
    <citation type="submission" date="2020-02" db="EMBL/GenBank/DDBJ databases">
        <title>Rhodobacter algicola sp. nov., isolated from microalga culture.</title>
        <authorList>
            <person name="Park C.-Y."/>
        </authorList>
    </citation>
    <scope>NUCLEOTIDE SEQUENCE [LARGE SCALE GENOMIC DNA]</scope>
    <source>
        <strain evidence="3 4">ETT8</strain>
    </source>
</reference>
<keyword evidence="4" id="KW-1185">Reference proteome</keyword>
<keyword evidence="1" id="KW-0328">Glycosyltransferase</keyword>
<gene>
    <name evidence="3" type="ORF">G3572_01235</name>
</gene>
<evidence type="ECO:0000313" key="3">
    <source>
        <dbReference type="EMBL" id="NEX44813.1"/>
    </source>
</evidence>